<dbReference type="SUPFAM" id="SSF52402">
    <property type="entry name" value="Adenine nucleotide alpha hydrolases-like"/>
    <property type="match status" value="1"/>
</dbReference>
<dbReference type="CDD" id="cd23659">
    <property type="entry name" value="USP_At3g01520-like"/>
    <property type="match status" value="1"/>
</dbReference>
<accession>A0A6J7HV46</accession>
<dbReference type="PANTHER" id="PTHR46268">
    <property type="entry name" value="STRESS RESPONSE PROTEIN NHAX"/>
    <property type="match status" value="1"/>
</dbReference>
<reference evidence="3" key="1">
    <citation type="submission" date="2020-05" db="EMBL/GenBank/DDBJ databases">
        <authorList>
            <person name="Chiriac C."/>
            <person name="Salcher M."/>
            <person name="Ghai R."/>
            <person name="Kavagutti S V."/>
        </authorList>
    </citation>
    <scope>NUCLEOTIDE SEQUENCE</scope>
</reference>
<evidence type="ECO:0000256" key="1">
    <source>
        <dbReference type="ARBA" id="ARBA00008791"/>
    </source>
</evidence>
<comment type="similarity">
    <text evidence="1">Belongs to the universal stress protein A family.</text>
</comment>
<organism evidence="3">
    <name type="scientific">freshwater metagenome</name>
    <dbReference type="NCBI Taxonomy" id="449393"/>
    <lineage>
        <taxon>unclassified sequences</taxon>
        <taxon>metagenomes</taxon>
        <taxon>ecological metagenomes</taxon>
    </lineage>
</organism>
<protein>
    <submittedName>
        <fullName evidence="3">Unannotated protein</fullName>
    </submittedName>
</protein>
<feature type="domain" description="UspA" evidence="2">
    <location>
        <begin position="2"/>
        <end position="145"/>
    </location>
</feature>
<dbReference type="InterPro" id="IPR014729">
    <property type="entry name" value="Rossmann-like_a/b/a_fold"/>
</dbReference>
<gene>
    <name evidence="3" type="ORF">UFOPK3674_00512</name>
</gene>
<evidence type="ECO:0000313" key="3">
    <source>
        <dbReference type="EMBL" id="CAB4920380.1"/>
    </source>
</evidence>
<dbReference type="InterPro" id="IPR006016">
    <property type="entry name" value="UspA"/>
</dbReference>
<dbReference type="Gene3D" id="3.40.50.620">
    <property type="entry name" value="HUPs"/>
    <property type="match status" value="1"/>
</dbReference>
<proteinExistence type="inferred from homology"/>
<dbReference type="EMBL" id="CAFBMX010000002">
    <property type="protein sequence ID" value="CAB4920380.1"/>
    <property type="molecule type" value="Genomic_DNA"/>
</dbReference>
<dbReference type="PANTHER" id="PTHR46268:SF6">
    <property type="entry name" value="UNIVERSAL STRESS PROTEIN UP12"/>
    <property type="match status" value="1"/>
</dbReference>
<sequence>MNILIAYDGSTNADHAIAVAGTLFPGAHAEILHVWEPGAGVAATAAAFPPTYSGGGDALDYEREEAGVVALRGVELARQAGLEATGETVGTAGPLWRGIVDRIAVVSPDLTIVGTRGLTGLRGALAGSVSHSVVSHAQQPVLTVPMPGDAPVAG</sequence>
<name>A0A6J7HV46_9ZZZZ</name>
<dbReference type="AlphaFoldDB" id="A0A6J7HV46"/>
<dbReference type="Pfam" id="PF00582">
    <property type="entry name" value="Usp"/>
    <property type="match status" value="1"/>
</dbReference>
<dbReference type="PRINTS" id="PR01438">
    <property type="entry name" value="UNVRSLSTRESS"/>
</dbReference>
<evidence type="ECO:0000259" key="2">
    <source>
        <dbReference type="Pfam" id="PF00582"/>
    </source>
</evidence>
<dbReference type="InterPro" id="IPR006015">
    <property type="entry name" value="Universal_stress_UspA"/>
</dbReference>